<name>A0A5C1AAV4_9BACT</name>
<dbReference type="KEGG" id="lrs:PX52LOC_01124"/>
<dbReference type="OrthoDB" id="280691at2"/>
<keyword evidence="1" id="KW-0732">Signal</keyword>
<dbReference type="AlphaFoldDB" id="A0A5C1AAV4"/>
<evidence type="ECO:0000313" key="2">
    <source>
        <dbReference type="EMBL" id="QEL14254.1"/>
    </source>
</evidence>
<dbReference type="EMBL" id="CP042425">
    <property type="protein sequence ID" value="QEL14254.1"/>
    <property type="molecule type" value="Genomic_DNA"/>
</dbReference>
<dbReference type="RefSeq" id="WP_149109161.1">
    <property type="nucleotide sequence ID" value="NZ_CP042425.1"/>
</dbReference>
<keyword evidence="3" id="KW-1185">Reference proteome</keyword>
<feature type="signal peptide" evidence="1">
    <location>
        <begin position="1"/>
        <end position="21"/>
    </location>
</feature>
<dbReference type="Proteomes" id="UP000324974">
    <property type="component" value="Chromosome"/>
</dbReference>
<reference evidence="3" key="1">
    <citation type="submission" date="2019-08" db="EMBL/GenBank/DDBJ databases">
        <title>Limnoglobus roseus gen. nov., sp. nov., a novel freshwater planctomycete with a giant genome from the family Gemmataceae.</title>
        <authorList>
            <person name="Kulichevskaya I.S."/>
            <person name="Naumoff D.G."/>
            <person name="Miroshnikov K."/>
            <person name="Ivanova A."/>
            <person name="Philippov D.A."/>
            <person name="Hakobyan A."/>
            <person name="Rijpstra I.C."/>
            <person name="Sinninghe Damste J.S."/>
            <person name="Liesack W."/>
            <person name="Dedysh S.N."/>
        </authorList>
    </citation>
    <scope>NUCLEOTIDE SEQUENCE [LARGE SCALE GENOMIC DNA]</scope>
    <source>
        <strain evidence="3">PX52</strain>
    </source>
</reference>
<evidence type="ECO:0000256" key="1">
    <source>
        <dbReference type="SAM" id="SignalP"/>
    </source>
</evidence>
<protein>
    <recommendedName>
        <fullName evidence="4">HEAT repeat domain-containing protein</fullName>
    </recommendedName>
</protein>
<accession>A0A5C1AAV4</accession>
<gene>
    <name evidence="2" type="ORF">PX52LOC_01124</name>
</gene>
<sequence>MLNSRLVASVLLLISVSPLAAAPVPSSPDSTHQAYETLFRFLRYEGAGAARLGLLPLALKPSKEAVSFLGSKLKPVRLSEDVAKRLLADLDNGDPKVAEAAFDELSYFDVRLAMTPQQAFEIVPQGLGRQRLVALFEEEPMDAFAWCKLDLGPAGIRNGGDIRIETHLFIENLPNKPAEFKSYCDQWQNGRRMSHRVPSSVGDVHNDQWKQQSRALILLEYYGTPEAKKLIEGMTHGHPDAAPTIEAKAELKQWAVPLPKPDVQKAWDGLLNDHGGSPRCVLTLLKHKPEAILTIRANLRPIKLTADRCLELISALGDDDEKKWQAARAELLYLDPRLVFDLPALMEKAPTGLMRTRLAEILCYQKADSLKGLTLQLQKQDNGVYVLVSEIGSRAVDDKLRSFANPAWERVHAVLNVLEVFETPDAMKLIEEIASWHPKAPSSTFAKLVLTRMKKQAGPK</sequence>
<evidence type="ECO:0000313" key="3">
    <source>
        <dbReference type="Proteomes" id="UP000324974"/>
    </source>
</evidence>
<organism evidence="2 3">
    <name type="scientific">Limnoglobus roseus</name>
    <dbReference type="NCBI Taxonomy" id="2598579"/>
    <lineage>
        <taxon>Bacteria</taxon>
        <taxon>Pseudomonadati</taxon>
        <taxon>Planctomycetota</taxon>
        <taxon>Planctomycetia</taxon>
        <taxon>Gemmatales</taxon>
        <taxon>Gemmataceae</taxon>
        <taxon>Limnoglobus</taxon>
    </lineage>
</organism>
<proteinExistence type="predicted"/>
<feature type="chain" id="PRO_5022680897" description="HEAT repeat domain-containing protein" evidence="1">
    <location>
        <begin position="22"/>
        <end position="460"/>
    </location>
</feature>
<evidence type="ECO:0008006" key="4">
    <source>
        <dbReference type="Google" id="ProtNLM"/>
    </source>
</evidence>